<dbReference type="EMBL" id="CAJNOQ010037841">
    <property type="protein sequence ID" value="CAF1609969.1"/>
    <property type="molecule type" value="Genomic_DNA"/>
</dbReference>
<dbReference type="EMBL" id="CAJOBC010104565">
    <property type="protein sequence ID" value="CAF4492600.1"/>
    <property type="molecule type" value="Genomic_DNA"/>
</dbReference>
<dbReference type="Proteomes" id="UP000663829">
    <property type="component" value="Unassembled WGS sequence"/>
</dbReference>
<dbReference type="AlphaFoldDB" id="A0A816BJA6"/>
<keyword evidence="5" id="KW-1185">Reference proteome</keyword>
<organism evidence="2 5">
    <name type="scientific">Didymodactylos carnosus</name>
    <dbReference type="NCBI Taxonomy" id="1234261"/>
    <lineage>
        <taxon>Eukaryota</taxon>
        <taxon>Metazoa</taxon>
        <taxon>Spiralia</taxon>
        <taxon>Gnathifera</taxon>
        <taxon>Rotifera</taxon>
        <taxon>Eurotatoria</taxon>
        <taxon>Bdelloidea</taxon>
        <taxon>Philodinida</taxon>
        <taxon>Philodinidae</taxon>
        <taxon>Didymodactylos</taxon>
    </lineage>
</organism>
<proteinExistence type="predicted"/>
<dbReference type="Proteomes" id="UP000677228">
    <property type="component" value="Unassembled WGS sequence"/>
</dbReference>
<reference evidence="2" key="1">
    <citation type="submission" date="2021-02" db="EMBL/GenBank/DDBJ databases">
        <authorList>
            <person name="Nowell W R."/>
        </authorList>
    </citation>
    <scope>NUCLEOTIDE SEQUENCE</scope>
</reference>
<evidence type="ECO:0000313" key="1">
    <source>
        <dbReference type="EMBL" id="CAF0826755.1"/>
    </source>
</evidence>
<dbReference type="OrthoDB" id="9971297at2759"/>
<dbReference type="EMBL" id="CAJNOK010001720">
    <property type="protein sequence ID" value="CAF0826755.1"/>
    <property type="molecule type" value="Genomic_DNA"/>
</dbReference>
<evidence type="ECO:0000313" key="4">
    <source>
        <dbReference type="EMBL" id="CAF4492600.1"/>
    </source>
</evidence>
<dbReference type="Proteomes" id="UP000682733">
    <property type="component" value="Unassembled WGS sequence"/>
</dbReference>
<accession>A0A816BJA6</accession>
<evidence type="ECO:0000313" key="3">
    <source>
        <dbReference type="EMBL" id="CAF3611241.1"/>
    </source>
</evidence>
<dbReference type="EMBL" id="CAJOBA010001720">
    <property type="protein sequence ID" value="CAF3611241.1"/>
    <property type="molecule type" value="Genomic_DNA"/>
</dbReference>
<comment type="caution">
    <text evidence="2">The sequence shown here is derived from an EMBL/GenBank/DDBJ whole genome shotgun (WGS) entry which is preliminary data.</text>
</comment>
<dbReference type="Proteomes" id="UP000681722">
    <property type="component" value="Unassembled WGS sequence"/>
</dbReference>
<sequence>MPSICEKPRIPYIHTNFDIQQYATQYELQSERKCLFFLNVINPYKDEYGTNDCLHQTIVNILLKHLKMTIKDQYNAWPIKLILNYISNILVYNVACSSLTLKYLYTTNELNFQYYPSDIICKEYAHLHGICWSTVKQDKSLYDKMKEYLNNFRHEIIDSLNENKIIVLIEEEFK</sequence>
<gene>
    <name evidence="2" type="ORF">GPM918_LOCUS43023</name>
    <name evidence="1" type="ORF">OVA965_LOCUS5937</name>
    <name evidence="4" type="ORF">SRO942_LOCUS44407</name>
    <name evidence="3" type="ORF">TMI583_LOCUS5933</name>
</gene>
<protein>
    <submittedName>
        <fullName evidence="2">Uncharacterized protein</fullName>
    </submittedName>
</protein>
<name>A0A816BJA6_9BILA</name>
<evidence type="ECO:0000313" key="5">
    <source>
        <dbReference type="Proteomes" id="UP000663829"/>
    </source>
</evidence>
<evidence type="ECO:0000313" key="2">
    <source>
        <dbReference type="EMBL" id="CAF1609969.1"/>
    </source>
</evidence>